<dbReference type="Pfam" id="PF14525">
    <property type="entry name" value="AraC_binding_2"/>
    <property type="match status" value="1"/>
</dbReference>
<keyword evidence="6" id="KW-1185">Reference proteome</keyword>
<dbReference type="SUPFAM" id="SSF46689">
    <property type="entry name" value="Homeodomain-like"/>
    <property type="match status" value="1"/>
</dbReference>
<dbReference type="InterPro" id="IPR035418">
    <property type="entry name" value="AraC-bd_2"/>
</dbReference>
<evidence type="ECO:0000259" key="4">
    <source>
        <dbReference type="PROSITE" id="PS01124"/>
    </source>
</evidence>
<dbReference type="PROSITE" id="PS01124">
    <property type="entry name" value="HTH_ARAC_FAMILY_2"/>
    <property type="match status" value="1"/>
</dbReference>
<gene>
    <name evidence="5" type="ORF">J2X21_001005</name>
</gene>
<dbReference type="InterPro" id="IPR050204">
    <property type="entry name" value="AraC_XylS_family_regulators"/>
</dbReference>
<organism evidence="5 6">
    <name type="scientific">Roseateles asaccharophilus</name>
    <dbReference type="NCBI Taxonomy" id="582607"/>
    <lineage>
        <taxon>Bacteria</taxon>
        <taxon>Pseudomonadati</taxon>
        <taxon>Pseudomonadota</taxon>
        <taxon>Betaproteobacteria</taxon>
        <taxon>Burkholderiales</taxon>
        <taxon>Sphaerotilaceae</taxon>
        <taxon>Roseateles</taxon>
    </lineage>
</organism>
<evidence type="ECO:0000313" key="5">
    <source>
        <dbReference type="EMBL" id="MDR7331879.1"/>
    </source>
</evidence>
<proteinExistence type="predicted"/>
<reference evidence="5 6" key="1">
    <citation type="submission" date="2023-07" db="EMBL/GenBank/DDBJ databases">
        <title>Sorghum-associated microbial communities from plants grown in Nebraska, USA.</title>
        <authorList>
            <person name="Schachtman D."/>
        </authorList>
    </citation>
    <scope>NUCLEOTIDE SEQUENCE [LARGE SCALE GENOMIC DNA]</scope>
    <source>
        <strain evidence="5 6">BE316</strain>
    </source>
</reference>
<dbReference type="InterPro" id="IPR009057">
    <property type="entry name" value="Homeodomain-like_sf"/>
</dbReference>
<feature type="domain" description="HTH araC/xylS-type" evidence="4">
    <location>
        <begin position="215"/>
        <end position="316"/>
    </location>
</feature>
<dbReference type="PANTHER" id="PTHR46796:SF6">
    <property type="entry name" value="ARAC SUBFAMILY"/>
    <property type="match status" value="1"/>
</dbReference>
<comment type="caution">
    <text evidence="5">The sequence shown here is derived from an EMBL/GenBank/DDBJ whole genome shotgun (WGS) entry which is preliminary data.</text>
</comment>
<evidence type="ECO:0000313" key="6">
    <source>
        <dbReference type="Proteomes" id="UP001180825"/>
    </source>
</evidence>
<keyword evidence="2" id="KW-0238">DNA-binding</keyword>
<evidence type="ECO:0000256" key="3">
    <source>
        <dbReference type="ARBA" id="ARBA00023163"/>
    </source>
</evidence>
<evidence type="ECO:0000256" key="2">
    <source>
        <dbReference type="ARBA" id="ARBA00023125"/>
    </source>
</evidence>
<dbReference type="Gene3D" id="1.10.10.60">
    <property type="entry name" value="Homeodomain-like"/>
    <property type="match status" value="1"/>
</dbReference>
<dbReference type="RefSeq" id="WP_310325682.1">
    <property type="nucleotide sequence ID" value="NZ_JAVDXV010000002.1"/>
</dbReference>
<dbReference type="InterPro" id="IPR018060">
    <property type="entry name" value="HTH_AraC"/>
</dbReference>
<dbReference type="SMART" id="SM00342">
    <property type="entry name" value="HTH_ARAC"/>
    <property type="match status" value="1"/>
</dbReference>
<dbReference type="PANTHER" id="PTHR46796">
    <property type="entry name" value="HTH-TYPE TRANSCRIPTIONAL ACTIVATOR RHAS-RELATED"/>
    <property type="match status" value="1"/>
</dbReference>
<dbReference type="InterPro" id="IPR020449">
    <property type="entry name" value="Tscrpt_reg_AraC-type_HTH"/>
</dbReference>
<dbReference type="EMBL" id="JAVDXV010000002">
    <property type="protein sequence ID" value="MDR7331879.1"/>
    <property type="molecule type" value="Genomic_DNA"/>
</dbReference>
<protein>
    <submittedName>
        <fullName evidence="5">AraC-like DNA-binding protein</fullName>
    </submittedName>
</protein>
<keyword evidence="3" id="KW-0804">Transcription</keyword>
<dbReference type="Proteomes" id="UP001180825">
    <property type="component" value="Unassembled WGS sequence"/>
</dbReference>
<dbReference type="Pfam" id="PF12833">
    <property type="entry name" value="HTH_18"/>
    <property type="match status" value="1"/>
</dbReference>
<sequence length="319" mass="35232">MAHPAVTTMNTDQVSPAERPGFWADWIHRLFHGLDSDFYGDEGFDGRMASVRAGDVVLTRLEASRHRVLRSSAQVRQSEVGYLKIVAPWVGCAGVEQKGREAWVSADQWSIYDTTDSYAVANPVRAEHLIVMLPRDRLVERGLALDPLMARRLGGSGGVARIALETMRNAYRELPGMSETAARGVGDAITQLVHLAMLDLAGIGTAQTQREALRERIKQHVGERLGDPGLTVDGIALALNCSRRQLYNAFAEEPDGVAGYILHRRLEGCRRCLDDRAQAHRSITEIAFDFGFSNMAHFSRVFRAHLGLPPSDYRRAAAA</sequence>
<dbReference type="PRINTS" id="PR00032">
    <property type="entry name" value="HTHARAC"/>
</dbReference>
<name>A0ABU2A3V7_9BURK</name>
<accession>A0ABU2A3V7</accession>
<keyword evidence="1" id="KW-0805">Transcription regulation</keyword>
<evidence type="ECO:0000256" key="1">
    <source>
        <dbReference type="ARBA" id="ARBA00023015"/>
    </source>
</evidence>